<reference evidence="2 3" key="1">
    <citation type="submission" date="2016-01" db="EMBL/GenBank/DDBJ databases">
        <authorList>
            <person name="Oliw E.H."/>
        </authorList>
    </citation>
    <scope>NUCLEOTIDE SEQUENCE [LARGE SCALE GENOMIC DNA]</scope>
    <source>
        <strain evidence="2">LMG 27134</strain>
    </source>
</reference>
<dbReference type="Pfam" id="PF12790">
    <property type="entry name" value="T6SS-SciN"/>
    <property type="match status" value="1"/>
</dbReference>
<dbReference type="Proteomes" id="UP000054683">
    <property type="component" value="Unassembled WGS sequence"/>
</dbReference>
<feature type="signal peptide" evidence="1">
    <location>
        <begin position="1"/>
        <end position="20"/>
    </location>
</feature>
<feature type="chain" id="PRO_5008501814" evidence="1">
    <location>
        <begin position="21"/>
        <end position="177"/>
    </location>
</feature>
<evidence type="ECO:0000313" key="3">
    <source>
        <dbReference type="Proteomes" id="UP000054683"/>
    </source>
</evidence>
<evidence type="ECO:0000313" key="2">
    <source>
        <dbReference type="EMBL" id="SAL44667.1"/>
    </source>
</evidence>
<evidence type="ECO:0000256" key="1">
    <source>
        <dbReference type="SAM" id="SignalP"/>
    </source>
</evidence>
<keyword evidence="2" id="KW-0449">Lipoprotein</keyword>
<organism evidence="2 3">
    <name type="scientific">Caballeronia udeis</name>
    <dbReference type="NCBI Taxonomy" id="1232866"/>
    <lineage>
        <taxon>Bacteria</taxon>
        <taxon>Pseudomonadati</taxon>
        <taxon>Pseudomonadota</taxon>
        <taxon>Betaproteobacteria</taxon>
        <taxon>Burkholderiales</taxon>
        <taxon>Burkholderiaceae</taxon>
        <taxon>Caballeronia</taxon>
    </lineage>
</organism>
<dbReference type="Gene3D" id="2.60.40.4150">
    <property type="entry name" value="Type VI secretion system, lipoprotein SciN"/>
    <property type="match status" value="1"/>
</dbReference>
<gene>
    <name evidence="2" type="ORF">AWB69_04516</name>
</gene>
<accession>A0A158HKM1</accession>
<keyword evidence="1" id="KW-0732">Signal</keyword>
<dbReference type="PANTHER" id="PTHR37625">
    <property type="entry name" value="OUTER MEMBRANE LIPOPROTEIN-RELATED"/>
    <property type="match status" value="1"/>
</dbReference>
<dbReference type="RefSeq" id="WP_062088688.1">
    <property type="nucleotide sequence ID" value="NZ_FCOK02000032.1"/>
</dbReference>
<dbReference type="AlphaFoldDB" id="A0A158HKM1"/>
<proteinExistence type="predicted"/>
<dbReference type="PANTHER" id="PTHR37625:SF4">
    <property type="entry name" value="OUTER MEMBRANE LIPOPROTEIN"/>
    <property type="match status" value="1"/>
</dbReference>
<dbReference type="InterPro" id="IPR017734">
    <property type="entry name" value="T6SS_SciN"/>
</dbReference>
<name>A0A158HKM1_9BURK</name>
<dbReference type="InterPro" id="IPR038706">
    <property type="entry name" value="Type_VI_SciN-like_sf"/>
</dbReference>
<sequence>MHVISTVTAVAASLSLCACGAWQGVSDTSSSAYQAVFHKQVKVLNVDLNARASLNPDEANRPVSVAVRVYQLKDRKAFDGASYDDLLKNERAVLSADLQDSAGVVVNPGSAASLSQPMRPDTEYIAIVGFFRNPKNDRDWRRVVPRKSLSASDPLRFDLVGQELVAANEVPRERPAR</sequence>
<dbReference type="NCBIfam" id="TIGR03352">
    <property type="entry name" value="VI_chp_3"/>
    <property type="match status" value="1"/>
</dbReference>
<dbReference type="OrthoDB" id="7021080at2"/>
<dbReference type="EMBL" id="FCOK02000032">
    <property type="protein sequence ID" value="SAL44667.1"/>
    <property type="molecule type" value="Genomic_DNA"/>
</dbReference>
<protein>
    <submittedName>
        <fullName evidence="2">Lipoprotein</fullName>
    </submittedName>
</protein>